<keyword evidence="3" id="KW-0175">Coiled coil</keyword>
<comment type="caution">
    <text evidence="5">The sequence shown here is derived from an EMBL/GenBank/DDBJ whole genome shotgun (WGS) entry which is preliminary data.</text>
</comment>
<comment type="similarity">
    <text evidence="2">Belongs to the nucleosome assembly protein (NAP) family.</text>
</comment>
<protein>
    <submittedName>
        <fullName evidence="5">Uncharacterized protein</fullName>
    </submittedName>
</protein>
<organism evidence="5 6">
    <name type="scientific">Digitaria exilis</name>
    <dbReference type="NCBI Taxonomy" id="1010633"/>
    <lineage>
        <taxon>Eukaryota</taxon>
        <taxon>Viridiplantae</taxon>
        <taxon>Streptophyta</taxon>
        <taxon>Embryophyta</taxon>
        <taxon>Tracheophyta</taxon>
        <taxon>Spermatophyta</taxon>
        <taxon>Magnoliopsida</taxon>
        <taxon>Liliopsida</taxon>
        <taxon>Poales</taxon>
        <taxon>Poaceae</taxon>
        <taxon>PACMAD clade</taxon>
        <taxon>Panicoideae</taxon>
        <taxon>Panicodae</taxon>
        <taxon>Paniceae</taxon>
        <taxon>Anthephorinae</taxon>
        <taxon>Digitaria</taxon>
    </lineage>
</organism>
<dbReference type="EMBL" id="JACEFO010001729">
    <property type="protein sequence ID" value="KAF8716033.1"/>
    <property type="molecule type" value="Genomic_DNA"/>
</dbReference>
<dbReference type="InterPro" id="IPR037231">
    <property type="entry name" value="NAP-like_sf"/>
</dbReference>
<dbReference type="SUPFAM" id="SSF143113">
    <property type="entry name" value="NAP-like"/>
    <property type="match status" value="1"/>
</dbReference>
<dbReference type="Gene3D" id="1.20.5.1500">
    <property type="match status" value="1"/>
</dbReference>
<dbReference type="GO" id="GO:0006334">
    <property type="term" value="P:nucleosome assembly"/>
    <property type="evidence" value="ECO:0007669"/>
    <property type="project" value="InterPro"/>
</dbReference>
<evidence type="ECO:0000313" key="5">
    <source>
        <dbReference type="EMBL" id="KAF8716033.1"/>
    </source>
</evidence>
<accession>A0A835EX13</accession>
<sequence>MSGGKDSIDLSGIGAALPNSAGSLPRHSISLLPLLPGCGVLMSDWLPLVPMQSSARRTRLTSWRRSRFVDFWGVPMLIRCFFSCLEHARGLASRHMDVLDSLEPKVRKRVQKLQEIQGQHDELEAKFSRRELHSKQISTSKLYPIQERDEEALTYLKDIKCTEIEWHPGKCLTQKSISWTFYAFPLWNRRPRVLLEGKGRRQLNRPAECKQQ</sequence>
<dbReference type="GO" id="GO:0042393">
    <property type="term" value="F:histone binding"/>
    <property type="evidence" value="ECO:0007669"/>
    <property type="project" value="UniProtKB-ARBA"/>
</dbReference>
<evidence type="ECO:0000256" key="4">
    <source>
        <dbReference type="ARBA" id="ARBA00023186"/>
    </source>
</evidence>
<evidence type="ECO:0000256" key="1">
    <source>
        <dbReference type="ARBA" id="ARBA00004496"/>
    </source>
</evidence>
<dbReference type="InterPro" id="IPR002164">
    <property type="entry name" value="NAP_family"/>
</dbReference>
<proteinExistence type="inferred from homology"/>
<keyword evidence="6" id="KW-1185">Reference proteome</keyword>
<name>A0A835EX13_9POAL</name>
<dbReference type="PANTHER" id="PTHR11875">
    <property type="entry name" value="TESTIS-SPECIFIC Y-ENCODED PROTEIN"/>
    <property type="match status" value="1"/>
</dbReference>
<gene>
    <name evidence="5" type="ORF">HU200_026617</name>
</gene>
<keyword evidence="4" id="KW-0143">Chaperone</keyword>
<dbReference type="GO" id="GO:0005634">
    <property type="term" value="C:nucleus"/>
    <property type="evidence" value="ECO:0007669"/>
    <property type="project" value="InterPro"/>
</dbReference>
<dbReference type="GO" id="GO:0000724">
    <property type="term" value="P:double-strand break repair via homologous recombination"/>
    <property type="evidence" value="ECO:0007669"/>
    <property type="project" value="UniProtKB-ARBA"/>
</dbReference>
<dbReference type="OrthoDB" id="27325at2759"/>
<evidence type="ECO:0000256" key="3">
    <source>
        <dbReference type="ARBA" id="ARBA00023054"/>
    </source>
</evidence>
<evidence type="ECO:0000313" key="6">
    <source>
        <dbReference type="Proteomes" id="UP000636709"/>
    </source>
</evidence>
<dbReference type="Proteomes" id="UP000636709">
    <property type="component" value="Unassembled WGS sequence"/>
</dbReference>
<dbReference type="AlphaFoldDB" id="A0A835EX13"/>
<dbReference type="GO" id="GO:0005737">
    <property type="term" value="C:cytoplasm"/>
    <property type="evidence" value="ECO:0007669"/>
    <property type="project" value="UniProtKB-SubCell"/>
</dbReference>
<evidence type="ECO:0000256" key="2">
    <source>
        <dbReference type="ARBA" id="ARBA00009947"/>
    </source>
</evidence>
<comment type="subcellular location">
    <subcellularLocation>
        <location evidence="1">Cytoplasm</location>
    </subcellularLocation>
</comment>
<reference evidence="5" key="1">
    <citation type="submission" date="2020-07" db="EMBL/GenBank/DDBJ databases">
        <title>Genome sequence and genetic diversity analysis of an under-domesticated orphan crop, white fonio (Digitaria exilis).</title>
        <authorList>
            <person name="Bennetzen J.L."/>
            <person name="Chen S."/>
            <person name="Ma X."/>
            <person name="Wang X."/>
            <person name="Yssel A.E.J."/>
            <person name="Chaluvadi S.R."/>
            <person name="Johnson M."/>
            <person name="Gangashetty P."/>
            <person name="Hamidou F."/>
            <person name="Sanogo M.D."/>
            <person name="Zwaenepoel A."/>
            <person name="Wallace J."/>
            <person name="Van De Peer Y."/>
            <person name="Van Deynze A."/>
        </authorList>
    </citation>
    <scope>NUCLEOTIDE SEQUENCE</scope>
    <source>
        <tissue evidence="5">Leaves</tissue>
    </source>
</reference>